<evidence type="ECO:0000313" key="2">
    <source>
        <dbReference type="EMBL" id="RBP40347.1"/>
    </source>
</evidence>
<reference evidence="2 3" key="1">
    <citation type="submission" date="2018-06" db="EMBL/GenBank/DDBJ databases">
        <title>Genomic Encyclopedia of Type Strains, Phase IV (KMG-IV): sequencing the most valuable type-strain genomes for metagenomic binning, comparative biology and taxonomic classification.</title>
        <authorList>
            <person name="Goeker M."/>
        </authorList>
    </citation>
    <scope>NUCLEOTIDE SEQUENCE [LARGE SCALE GENOMIC DNA]</scope>
    <source>
        <strain evidence="2 3">DSM 25532</strain>
    </source>
</reference>
<organism evidence="2 3">
    <name type="scientific">Roseimicrobium gellanilyticum</name>
    <dbReference type="NCBI Taxonomy" id="748857"/>
    <lineage>
        <taxon>Bacteria</taxon>
        <taxon>Pseudomonadati</taxon>
        <taxon>Verrucomicrobiota</taxon>
        <taxon>Verrucomicrobiia</taxon>
        <taxon>Verrucomicrobiales</taxon>
        <taxon>Verrucomicrobiaceae</taxon>
        <taxon>Roseimicrobium</taxon>
    </lineage>
</organism>
<protein>
    <submittedName>
        <fullName evidence="2">Uncharacterized protein</fullName>
    </submittedName>
</protein>
<dbReference type="PROSITE" id="PS51257">
    <property type="entry name" value="PROKAR_LIPOPROTEIN"/>
    <property type="match status" value="1"/>
</dbReference>
<proteinExistence type="predicted"/>
<comment type="caution">
    <text evidence="2">The sequence shown here is derived from an EMBL/GenBank/DDBJ whole genome shotgun (WGS) entry which is preliminary data.</text>
</comment>
<dbReference type="EMBL" id="QNRR01000008">
    <property type="protein sequence ID" value="RBP40347.1"/>
    <property type="molecule type" value="Genomic_DNA"/>
</dbReference>
<dbReference type="Proteomes" id="UP000253426">
    <property type="component" value="Unassembled WGS sequence"/>
</dbReference>
<feature type="chain" id="PRO_5016736070" evidence="1">
    <location>
        <begin position="19"/>
        <end position="169"/>
    </location>
</feature>
<keyword evidence="3" id="KW-1185">Reference proteome</keyword>
<evidence type="ECO:0000256" key="1">
    <source>
        <dbReference type="SAM" id="SignalP"/>
    </source>
</evidence>
<dbReference type="AlphaFoldDB" id="A0A366HD92"/>
<sequence>MKALLASLVSHVRHVLPAAVVTMAVCSCQSPDLNTNIVPTRTVPISTYSKTSTAFNVYRSTEDGYSVWDVRLGKRKPFLPDFGNPPPWGVRPPQMGRSYRVVDVIHDGWRYKMDDGSIWAIQSPYRKDARRKIDHGTLIYPVAVDSEYLTAVIATGPDEESAMVAWIER</sequence>
<dbReference type="RefSeq" id="WP_113960222.1">
    <property type="nucleotide sequence ID" value="NZ_QNRR01000008.1"/>
</dbReference>
<evidence type="ECO:0000313" key="3">
    <source>
        <dbReference type="Proteomes" id="UP000253426"/>
    </source>
</evidence>
<gene>
    <name evidence="2" type="ORF">DES53_10853</name>
</gene>
<feature type="signal peptide" evidence="1">
    <location>
        <begin position="1"/>
        <end position="18"/>
    </location>
</feature>
<accession>A0A366HD92</accession>
<keyword evidence="1" id="KW-0732">Signal</keyword>
<name>A0A366HD92_9BACT</name>